<dbReference type="AlphaFoldDB" id="A0A381VGC0"/>
<dbReference type="Gene3D" id="3.40.50.1950">
    <property type="entry name" value="Flavin prenyltransferase-like"/>
    <property type="match status" value="1"/>
</dbReference>
<keyword evidence="2" id="KW-0285">Flavoprotein</keyword>
<gene>
    <name evidence="6" type="ORF">METZ01_LOCUS91317</name>
</gene>
<evidence type="ECO:0000256" key="2">
    <source>
        <dbReference type="ARBA" id="ARBA00022630"/>
    </source>
</evidence>
<dbReference type="NCBIfam" id="TIGR00421">
    <property type="entry name" value="ubiX_pad"/>
    <property type="match status" value="1"/>
</dbReference>
<keyword evidence="4" id="KW-0808">Transferase</keyword>
<evidence type="ECO:0000256" key="1">
    <source>
        <dbReference type="ARBA" id="ARBA00022602"/>
    </source>
</evidence>
<dbReference type="GO" id="GO:0004659">
    <property type="term" value="F:prenyltransferase activity"/>
    <property type="evidence" value="ECO:0007669"/>
    <property type="project" value="UniProtKB-KW"/>
</dbReference>
<organism evidence="6">
    <name type="scientific">marine metagenome</name>
    <dbReference type="NCBI Taxonomy" id="408172"/>
    <lineage>
        <taxon>unclassified sequences</taxon>
        <taxon>metagenomes</taxon>
        <taxon>ecological metagenomes</taxon>
    </lineage>
</organism>
<dbReference type="EMBL" id="UINC01008549">
    <property type="protein sequence ID" value="SVA38463.1"/>
    <property type="molecule type" value="Genomic_DNA"/>
</dbReference>
<evidence type="ECO:0000259" key="5">
    <source>
        <dbReference type="Pfam" id="PF02441"/>
    </source>
</evidence>
<dbReference type="InterPro" id="IPR036551">
    <property type="entry name" value="Flavin_trans-like"/>
</dbReference>
<keyword evidence="3" id="KW-0288">FMN</keyword>
<evidence type="ECO:0000256" key="3">
    <source>
        <dbReference type="ARBA" id="ARBA00022643"/>
    </source>
</evidence>
<dbReference type="InterPro" id="IPR004507">
    <property type="entry name" value="UbiX-like"/>
</dbReference>
<reference evidence="6" key="1">
    <citation type="submission" date="2018-05" db="EMBL/GenBank/DDBJ databases">
        <authorList>
            <person name="Lanie J.A."/>
            <person name="Ng W.-L."/>
            <person name="Kazmierczak K.M."/>
            <person name="Andrzejewski T.M."/>
            <person name="Davidsen T.M."/>
            <person name="Wayne K.J."/>
            <person name="Tettelin H."/>
            <person name="Glass J.I."/>
            <person name="Rusch D."/>
            <person name="Podicherti R."/>
            <person name="Tsui H.-C.T."/>
            <person name="Winkler M.E."/>
        </authorList>
    </citation>
    <scope>NUCLEOTIDE SEQUENCE</scope>
</reference>
<name>A0A381VGC0_9ZZZZ</name>
<evidence type="ECO:0000256" key="4">
    <source>
        <dbReference type="ARBA" id="ARBA00022679"/>
    </source>
</evidence>
<protein>
    <recommendedName>
        <fullName evidence="5">Flavoprotein domain-containing protein</fullName>
    </recommendedName>
</protein>
<dbReference type="Pfam" id="PF02441">
    <property type="entry name" value="Flavoprotein"/>
    <property type="match status" value="1"/>
</dbReference>
<dbReference type="SUPFAM" id="SSF52507">
    <property type="entry name" value="Homo-oligomeric flavin-containing Cys decarboxylases, HFCD"/>
    <property type="match status" value="1"/>
</dbReference>
<evidence type="ECO:0000313" key="6">
    <source>
        <dbReference type="EMBL" id="SVA38463.1"/>
    </source>
</evidence>
<feature type="domain" description="Flavoprotein" evidence="5">
    <location>
        <begin position="7"/>
        <end position="179"/>
    </location>
</feature>
<sequence>MKNLESRIVVGISGASGSLLAAKTVDALLNKNVGVSLVASNPARIVWQHEMSMSYGENVEEWSYHNNFEHFAIGDFKAPIASGTYPTAGMAIVPSSMATISAVAKGLSDNLMRRAADVCLKERRPLVMVPRESPLNAIHLDNMKYLATLGVAILPSDPPYYLPITTLEEAANFTVQRILMALGIIDQLPEEMQYRGPIV</sequence>
<dbReference type="InterPro" id="IPR003382">
    <property type="entry name" value="Flavoprotein"/>
</dbReference>
<proteinExistence type="predicted"/>
<accession>A0A381VGC0</accession>
<keyword evidence="1" id="KW-0637">Prenyltransferase</keyword>